<dbReference type="PANTHER" id="PTHR43861">
    <property type="entry name" value="TRANS-ACONITATE 2-METHYLTRANSFERASE-RELATED"/>
    <property type="match status" value="1"/>
</dbReference>
<protein>
    <recommendedName>
        <fullName evidence="2">Methyltransferase type 12 domain-containing protein</fullName>
    </recommendedName>
</protein>
<dbReference type="AlphaFoldDB" id="A0A2M8LAP1"/>
<dbReference type="InterPro" id="IPR029063">
    <property type="entry name" value="SAM-dependent_MTases_sf"/>
</dbReference>
<comment type="caution">
    <text evidence="3">The sequence shown here is derived from an EMBL/GenBank/DDBJ whole genome shotgun (WGS) entry which is preliminary data.</text>
</comment>
<sequence>MEKLHEEKLLNFEDQTKQEARQMSATEDFKKIDQKTLSQEPVKEMREPLEKIPTRETSEAEAVKIVEIKQSLQELLVQNNTMLPEQTAVPMGSSNLEVDNVHKFYSWFAKYYDLSRKIWNPFFPASVEKEFNRLLSTYIKDGAKILDVGVGTGINIERVLNDNIAFDSYEGIDVNPEMLTEAKRKFNDVDNLTLHLADVTQMEITQQYDAIISTLALSHLKEPDKAIQKLLTALKPGGKILYLDNFAVPKPRLRDKVAIWVYHKMFHFSPIPTEMAEKFPVSEEEKHFPFLGGQLSMYVFQKDIN</sequence>
<gene>
    <name evidence="3" type="ORF">COV02_01485</name>
</gene>
<dbReference type="Proteomes" id="UP000230959">
    <property type="component" value="Unassembled WGS sequence"/>
</dbReference>
<evidence type="ECO:0000313" key="4">
    <source>
        <dbReference type="Proteomes" id="UP000230959"/>
    </source>
</evidence>
<accession>A0A2M8LAP1</accession>
<dbReference type="EMBL" id="PFER01000023">
    <property type="protein sequence ID" value="PJE73664.1"/>
    <property type="molecule type" value="Genomic_DNA"/>
</dbReference>
<dbReference type="Gene3D" id="3.40.50.150">
    <property type="entry name" value="Vaccinia Virus protein VP39"/>
    <property type="match status" value="1"/>
</dbReference>
<name>A0A2M8LAP1_9BACT</name>
<evidence type="ECO:0000259" key="2">
    <source>
        <dbReference type="Pfam" id="PF08242"/>
    </source>
</evidence>
<dbReference type="Pfam" id="PF08242">
    <property type="entry name" value="Methyltransf_12"/>
    <property type="match status" value="1"/>
</dbReference>
<evidence type="ECO:0000313" key="3">
    <source>
        <dbReference type="EMBL" id="PJE73664.1"/>
    </source>
</evidence>
<reference evidence="4" key="1">
    <citation type="submission" date="2017-09" db="EMBL/GenBank/DDBJ databases">
        <title>Depth-based differentiation of microbial function through sediment-hosted aquifers and enrichment of novel symbionts in the deep terrestrial subsurface.</title>
        <authorList>
            <person name="Probst A.J."/>
            <person name="Ladd B."/>
            <person name="Jarett J.K."/>
            <person name="Geller-Mcgrath D.E."/>
            <person name="Sieber C.M.K."/>
            <person name="Emerson J.B."/>
            <person name="Anantharaman K."/>
            <person name="Thomas B.C."/>
            <person name="Malmstrom R."/>
            <person name="Stieglmeier M."/>
            <person name="Klingl A."/>
            <person name="Woyke T."/>
            <person name="Ryan C.M."/>
            <person name="Banfield J.F."/>
        </authorList>
    </citation>
    <scope>NUCLEOTIDE SEQUENCE [LARGE SCALE GENOMIC DNA]</scope>
</reference>
<feature type="region of interest" description="Disordered" evidence="1">
    <location>
        <begin position="1"/>
        <end position="54"/>
    </location>
</feature>
<proteinExistence type="predicted"/>
<organism evidence="3 4">
    <name type="scientific">Candidatus Terrybacteria bacterium CG10_big_fil_rev_8_21_14_0_10_41_10</name>
    <dbReference type="NCBI Taxonomy" id="1975026"/>
    <lineage>
        <taxon>Bacteria</taxon>
        <taxon>Candidatus Terryibacteriota</taxon>
    </lineage>
</organism>
<dbReference type="CDD" id="cd02440">
    <property type="entry name" value="AdoMet_MTases"/>
    <property type="match status" value="1"/>
</dbReference>
<feature type="domain" description="Methyltransferase type 12" evidence="2">
    <location>
        <begin position="146"/>
        <end position="240"/>
    </location>
</feature>
<feature type="compositionally biased region" description="Basic and acidic residues" evidence="1">
    <location>
        <begin position="1"/>
        <end position="20"/>
    </location>
</feature>
<dbReference type="SUPFAM" id="SSF53335">
    <property type="entry name" value="S-adenosyl-L-methionine-dependent methyltransferases"/>
    <property type="match status" value="1"/>
</dbReference>
<feature type="compositionally biased region" description="Basic and acidic residues" evidence="1">
    <location>
        <begin position="41"/>
        <end position="54"/>
    </location>
</feature>
<dbReference type="InterPro" id="IPR013217">
    <property type="entry name" value="Methyltransf_12"/>
</dbReference>
<evidence type="ECO:0000256" key="1">
    <source>
        <dbReference type="SAM" id="MobiDB-lite"/>
    </source>
</evidence>